<dbReference type="EMBL" id="CAJMWX010001821">
    <property type="protein sequence ID" value="CAE6506405.1"/>
    <property type="molecule type" value="Genomic_DNA"/>
</dbReference>
<feature type="compositionally biased region" description="Basic residues" evidence="1">
    <location>
        <begin position="66"/>
        <end position="81"/>
    </location>
</feature>
<evidence type="ECO:0000259" key="2">
    <source>
        <dbReference type="Pfam" id="PF20149"/>
    </source>
</evidence>
<proteinExistence type="predicted"/>
<comment type="caution">
    <text evidence="3">The sequence shown here is derived from an EMBL/GenBank/DDBJ whole genome shotgun (WGS) entry which is preliminary data.</text>
</comment>
<evidence type="ECO:0000313" key="3">
    <source>
        <dbReference type="EMBL" id="CAE6506405.1"/>
    </source>
</evidence>
<evidence type="ECO:0000313" key="4">
    <source>
        <dbReference type="Proteomes" id="UP000663888"/>
    </source>
</evidence>
<feature type="compositionally biased region" description="Acidic residues" evidence="1">
    <location>
        <begin position="208"/>
        <end position="218"/>
    </location>
</feature>
<dbReference type="Pfam" id="PF20149">
    <property type="entry name" value="DUF6532"/>
    <property type="match status" value="1"/>
</dbReference>
<name>A0A8H3CZG5_9AGAM</name>
<feature type="region of interest" description="Disordered" evidence="1">
    <location>
        <begin position="330"/>
        <end position="355"/>
    </location>
</feature>
<feature type="region of interest" description="Disordered" evidence="1">
    <location>
        <begin position="724"/>
        <end position="785"/>
    </location>
</feature>
<dbReference type="AlphaFoldDB" id="A0A8H3CZG5"/>
<feature type="compositionally biased region" description="Polar residues" evidence="1">
    <location>
        <begin position="259"/>
        <end position="271"/>
    </location>
</feature>
<feature type="region of interest" description="Disordered" evidence="1">
    <location>
        <begin position="190"/>
        <end position="276"/>
    </location>
</feature>
<feature type="compositionally biased region" description="Pro residues" evidence="1">
    <location>
        <begin position="242"/>
        <end position="256"/>
    </location>
</feature>
<accession>A0A8H3CZG5</accession>
<organism evidence="3 4">
    <name type="scientific">Rhizoctonia solani</name>
    <dbReference type="NCBI Taxonomy" id="456999"/>
    <lineage>
        <taxon>Eukaryota</taxon>
        <taxon>Fungi</taxon>
        <taxon>Dikarya</taxon>
        <taxon>Basidiomycota</taxon>
        <taxon>Agaricomycotina</taxon>
        <taxon>Agaricomycetes</taxon>
        <taxon>Cantharellales</taxon>
        <taxon>Ceratobasidiaceae</taxon>
        <taxon>Rhizoctonia</taxon>
    </lineage>
</organism>
<feature type="region of interest" description="Disordered" evidence="1">
    <location>
        <begin position="58"/>
        <end position="86"/>
    </location>
</feature>
<sequence length="785" mass="87596">MVLLWKPSRDTRDTREGDSSLEAFQRRSPLSGVSGVSGRLPEQHHLCRWNPIRERRVIRQTSARAQRGRARNAQKAARKAARSLESDYESIADGTQTKHPHDPEIFANQEETFVNNPTFQGPIDPYTAQLLRATPPPDHSLDISSHSSRLPPPSIHGSSTVIAPPQPVAPGSGHHISHPAIQRQMKRSIDTNQPAAKRPRIKHTLSDAETEVPETEDEQSFHAPTSAQPLQRFRSSIIITSPPAPSPHPSRSPSPLPHQDSQVPPEDTQTIPEDPEVAPINTQTIPETPTQHPVANTVRPAQSTLSQATPISLGASAPDPPRTQLNSRARVVSTEQPSPTATRAVTHPTSSTPSVNRLRGQIAAIQPSNGVPTRPTSENGAELVSDDEEERAAEAAVAQGCDPNNRRQKPSSRNTHGVARLVLQLTKLHFWAYALTEGPYQTQAVFTMWARVMWRETWAMELPGVPSRDATDKEIQVIIAGLTTNRGRVKEHLRPIVEFILGFNWFAVTPEEVALNISVFERHHPNSFHCLEQEPERRGHYESELMHHAFALGLFHNEGSVGAVFREYFENMEPATVAFILANIQFCVEEWSTGRHENRDLSTGQMLAKFESHLMAWRQFRRVAPRRARTLTREWFEHGLHYSGAAQPAEEQGLLPSQAAEFRADTPTPEEPNEPNETLDEQVAYTEQIRELGLDEEFGEALGEGVGEGLMQEVDEEIADLWAREWVEDEEWEQAQESDEGEEVGEGEEDEEDDQEDEGPAAEESIQYYDDGRISAQSKGKSRAT</sequence>
<protein>
    <recommendedName>
        <fullName evidence="2">DUF6532 domain-containing protein</fullName>
    </recommendedName>
</protein>
<dbReference type="Proteomes" id="UP000663888">
    <property type="component" value="Unassembled WGS sequence"/>
</dbReference>
<feature type="region of interest" description="Disordered" evidence="1">
    <location>
        <begin position="1"/>
        <end position="39"/>
    </location>
</feature>
<feature type="compositionally biased region" description="Basic and acidic residues" evidence="1">
    <location>
        <begin position="7"/>
        <end position="18"/>
    </location>
</feature>
<evidence type="ECO:0000256" key="1">
    <source>
        <dbReference type="SAM" id="MobiDB-lite"/>
    </source>
</evidence>
<reference evidence="3" key="1">
    <citation type="submission" date="2021-01" db="EMBL/GenBank/DDBJ databases">
        <authorList>
            <person name="Kaushik A."/>
        </authorList>
    </citation>
    <scope>NUCLEOTIDE SEQUENCE</scope>
    <source>
        <strain evidence="3">AG4-R118</strain>
    </source>
</reference>
<dbReference type="InterPro" id="IPR045341">
    <property type="entry name" value="DUF6532"/>
</dbReference>
<gene>
    <name evidence="3" type="ORF">RDB_LOCUS160454</name>
</gene>
<feature type="domain" description="DUF6532" evidence="2">
    <location>
        <begin position="427"/>
        <end position="620"/>
    </location>
</feature>
<feature type="region of interest" description="Disordered" evidence="1">
    <location>
        <begin position="135"/>
        <end position="159"/>
    </location>
</feature>
<feature type="compositionally biased region" description="Acidic residues" evidence="1">
    <location>
        <begin position="727"/>
        <end position="761"/>
    </location>
</feature>